<reference evidence="2 3" key="1">
    <citation type="journal article" date="2019" name="Sci. Rep.">
        <title>A high-quality genome of Eragrostis curvula grass provides insights into Poaceae evolution and supports new strategies to enhance forage quality.</title>
        <authorList>
            <person name="Carballo J."/>
            <person name="Santos B.A.C.M."/>
            <person name="Zappacosta D."/>
            <person name="Garbus I."/>
            <person name="Selva J.P."/>
            <person name="Gallo C.A."/>
            <person name="Diaz A."/>
            <person name="Albertini E."/>
            <person name="Caccamo M."/>
            <person name="Echenique V."/>
        </authorList>
    </citation>
    <scope>NUCLEOTIDE SEQUENCE [LARGE SCALE GENOMIC DNA]</scope>
    <source>
        <strain evidence="3">cv. Victoria</strain>
        <tissue evidence="2">Leaf</tissue>
    </source>
</reference>
<evidence type="ECO:0000313" key="2">
    <source>
        <dbReference type="EMBL" id="TVU49102.1"/>
    </source>
</evidence>
<dbReference type="InterPro" id="IPR046533">
    <property type="entry name" value="DUF6598"/>
</dbReference>
<organism evidence="2 3">
    <name type="scientific">Eragrostis curvula</name>
    <name type="common">weeping love grass</name>
    <dbReference type="NCBI Taxonomy" id="38414"/>
    <lineage>
        <taxon>Eukaryota</taxon>
        <taxon>Viridiplantae</taxon>
        <taxon>Streptophyta</taxon>
        <taxon>Embryophyta</taxon>
        <taxon>Tracheophyta</taxon>
        <taxon>Spermatophyta</taxon>
        <taxon>Magnoliopsida</taxon>
        <taxon>Liliopsida</taxon>
        <taxon>Poales</taxon>
        <taxon>Poaceae</taxon>
        <taxon>PACMAD clade</taxon>
        <taxon>Chloridoideae</taxon>
        <taxon>Eragrostideae</taxon>
        <taxon>Eragrostidinae</taxon>
        <taxon>Eragrostis</taxon>
    </lineage>
</organism>
<dbReference type="EMBL" id="RWGY01000002">
    <property type="protein sequence ID" value="TVU49102.1"/>
    <property type="molecule type" value="Genomic_DNA"/>
</dbReference>
<evidence type="ECO:0000259" key="1">
    <source>
        <dbReference type="Pfam" id="PF20241"/>
    </source>
</evidence>
<gene>
    <name evidence="2" type="ORF">EJB05_00393</name>
</gene>
<dbReference type="PANTHER" id="PTHR33065">
    <property type="entry name" value="OS07G0486400 PROTEIN"/>
    <property type="match status" value="1"/>
</dbReference>
<evidence type="ECO:0000313" key="3">
    <source>
        <dbReference type="Proteomes" id="UP000324897"/>
    </source>
</evidence>
<name>A0A5J9WK77_9POAL</name>
<feature type="non-terminal residue" evidence="2">
    <location>
        <position position="1"/>
    </location>
</feature>
<dbReference type="Proteomes" id="UP000324897">
    <property type="component" value="Chromosome 6"/>
</dbReference>
<proteinExistence type="predicted"/>
<protein>
    <recommendedName>
        <fullName evidence="1">DUF6598 domain-containing protein</fullName>
    </recommendedName>
</protein>
<dbReference type="Gramene" id="TVU49102">
    <property type="protein sequence ID" value="TVU49102"/>
    <property type="gene ID" value="EJB05_00393"/>
</dbReference>
<comment type="caution">
    <text evidence="2">The sequence shown here is derived from an EMBL/GenBank/DDBJ whole genome shotgun (WGS) entry which is preliminary data.</text>
</comment>
<accession>A0A5J9WK77</accession>
<sequence length="304" mass="34449">MGLELLRPRKRAAADMEIEEEEEDADDLVEVDVVEGSKHGDGSIYQRDAHYLHRLYKLDDTRETGCSTRIELYGFIALRDLLDPLRNYIFNYTRDDPYIIEDVNSDPFIYLSGPKRGVYLECLVLMEYDIRIKNGASTEQDDLQLVDGAATFNELACSHRVFTNRIRGDRGATLEISRALFRGAVEATVDVWVTKLSGGKNGSRVDDHHGLIDLSISGYISKITEEEIKLFRGTVKEPCALGRFVVALRLDAFLFLHFKVPSCGSSKSQLDWFAFRVTNHGSIIDVREFHFGTVKVEVTWSSLV</sequence>
<dbReference type="Pfam" id="PF20241">
    <property type="entry name" value="DUF6598"/>
    <property type="match status" value="1"/>
</dbReference>
<dbReference type="AlphaFoldDB" id="A0A5J9WK77"/>
<dbReference type="PANTHER" id="PTHR33065:SF138">
    <property type="entry name" value="OS09G0442000 PROTEIN"/>
    <property type="match status" value="1"/>
</dbReference>
<dbReference type="OrthoDB" id="632493at2759"/>
<keyword evidence="3" id="KW-1185">Reference proteome</keyword>
<feature type="domain" description="DUF6598" evidence="1">
    <location>
        <begin position="67"/>
        <end position="298"/>
    </location>
</feature>